<proteinExistence type="predicted"/>
<dbReference type="GO" id="GO:0005634">
    <property type="term" value="C:nucleus"/>
    <property type="evidence" value="ECO:0007669"/>
    <property type="project" value="UniProtKB-SubCell"/>
</dbReference>
<gene>
    <name evidence="5" type="ORF">O9K51_04578</name>
</gene>
<accession>A0AB34FWA7</accession>
<dbReference type="GO" id="GO:0003677">
    <property type="term" value="F:DNA binding"/>
    <property type="evidence" value="ECO:0007669"/>
    <property type="project" value="InterPro"/>
</dbReference>
<comment type="subcellular location">
    <subcellularLocation>
        <location evidence="1">Nucleus</location>
    </subcellularLocation>
</comment>
<dbReference type="Pfam" id="PF04082">
    <property type="entry name" value="Fungal_trans"/>
    <property type="match status" value="1"/>
</dbReference>
<evidence type="ECO:0000256" key="1">
    <source>
        <dbReference type="ARBA" id="ARBA00004123"/>
    </source>
</evidence>
<evidence type="ECO:0000313" key="5">
    <source>
        <dbReference type="EMBL" id="KAJ6443399.1"/>
    </source>
</evidence>
<evidence type="ECO:0000256" key="2">
    <source>
        <dbReference type="ARBA" id="ARBA00022723"/>
    </source>
</evidence>
<feature type="domain" description="Xylanolytic transcriptional activator regulatory" evidence="4">
    <location>
        <begin position="20"/>
        <end position="207"/>
    </location>
</feature>
<dbReference type="Proteomes" id="UP001163105">
    <property type="component" value="Unassembled WGS sequence"/>
</dbReference>
<dbReference type="GO" id="GO:0006351">
    <property type="term" value="P:DNA-templated transcription"/>
    <property type="evidence" value="ECO:0007669"/>
    <property type="project" value="InterPro"/>
</dbReference>
<dbReference type="InterPro" id="IPR050613">
    <property type="entry name" value="Sec_Metabolite_Reg"/>
</dbReference>
<dbReference type="EMBL" id="JAQHRD010000003">
    <property type="protein sequence ID" value="KAJ6443399.1"/>
    <property type="molecule type" value="Genomic_DNA"/>
</dbReference>
<evidence type="ECO:0000313" key="6">
    <source>
        <dbReference type="Proteomes" id="UP001163105"/>
    </source>
</evidence>
<evidence type="ECO:0000256" key="3">
    <source>
        <dbReference type="ARBA" id="ARBA00023242"/>
    </source>
</evidence>
<protein>
    <submittedName>
        <fullName evidence="5">Cupin -type protein</fullName>
    </submittedName>
</protein>
<reference evidence="5" key="1">
    <citation type="submission" date="2023-01" db="EMBL/GenBank/DDBJ databases">
        <title>The growth and conidiation of Purpureocillium lavendulum are regulated by nitrogen source and histone H3K14 acetylation.</title>
        <authorList>
            <person name="Tang P."/>
            <person name="Han J."/>
            <person name="Zhang C."/>
            <person name="Tang P."/>
            <person name="Qi F."/>
            <person name="Zhang K."/>
            <person name="Liang L."/>
        </authorList>
    </citation>
    <scope>NUCLEOTIDE SEQUENCE</scope>
    <source>
        <strain evidence="5">YMF1.00683</strain>
    </source>
</reference>
<keyword evidence="2" id="KW-0479">Metal-binding</keyword>
<keyword evidence="3" id="KW-0539">Nucleus</keyword>
<dbReference type="InterPro" id="IPR007219">
    <property type="entry name" value="XnlR_reg_dom"/>
</dbReference>
<organism evidence="5 6">
    <name type="scientific">Purpureocillium lavendulum</name>
    <dbReference type="NCBI Taxonomy" id="1247861"/>
    <lineage>
        <taxon>Eukaryota</taxon>
        <taxon>Fungi</taxon>
        <taxon>Dikarya</taxon>
        <taxon>Ascomycota</taxon>
        <taxon>Pezizomycotina</taxon>
        <taxon>Sordariomycetes</taxon>
        <taxon>Hypocreomycetidae</taxon>
        <taxon>Hypocreales</taxon>
        <taxon>Ophiocordycipitaceae</taxon>
        <taxon>Purpureocillium</taxon>
    </lineage>
</organism>
<dbReference type="PANTHER" id="PTHR31001">
    <property type="entry name" value="UNCHARACTERIZED TRANSCRIPTIONAL REGULATORY PROTEIN"/>
    <property type="match status" value="1"/>
</dbReference>
<dbReference type="AlphaFoldDB" id="A0AB34FWA7"/>
<dbReference type="GO" id="GO:0008270">
    <property type="term" value="F:zinc ion binding"/>
    <property type="evidence" value="ECO:0007669"/>
    <property type="project" value="InterPro"/>
</dbReference>
<name>A0AB34FWA7_9HYPO</name>
<evidence type="ECO:0000259" key="4">
    <source>
        <dbReference type="Pfam" id="PF04082"/>
    </source>
</evidence>
<dbReference type="PANTHER" id="PTHR31001:SF50">
    <property type="entry name" value="ZN(II)2CYS6 TRANSCRIPTION FACTOR (EUROFUNG)"/>
    <property type="match status" value="1"/>
</dbReference>
<comment type="caution">
    <text evidence="5">The sequence shown here is derived from an EMBL/GenBank/DDBJ whole genome shotgun (WGS) entry which is preliminary data.</text>
</comment>
<sequence>MPSPVSPPRDTLRVRKLCEVYLQNVDPIIKVLHRPTLTRWMIYDGSPYTGPSIGDNMQSAQTLECAVCYAAATTMTEAQCQTAFQKSKVEVSTIYRKMCEDAIERAGLLTTRDMTVLQAFVLYLVGRRSEDKGTAVWALVALAVRLTSAMKLNHPPSDREETFFQQQMRLRLWLTVCLMDLQASLAESSEPLISYRDAASAVPLVHNINDADFDVDTVHTVDSSEELTDTTFALVTYRVQVIGRLLNFPPSEPGVSGSVITSPPLDPEGRRQLVRQFKQEVFGLLHYCDPESSPYAWFTWHSTHCIVAAIRLSELLPFRCGPAGGQRQPLMQRRSQDVTEVLCRALQNLEKAQVIHSDPRSDGFRWYIAVPRLALSTAIAECSTCADTAVVRWAWPIIETFFRQYEESVSSYKCSLSQVPLQRLMSEARERLAPLLQGGVSLNEIQVATATSHHALMSLDADGSGD</sequence>
<dbReference type="CDD" id="cd12148">
    <property type="entry name" value="fungal_TF_MHR"/>
    <property type="match status" value="1"/>
</dbReference>
<keyword evidence="6" id="KW-1185">Reference proteome</keyword>